<sequence length="165" mass="18509">MPIDYPRRAPTGTWYIHLEDVITFADVDGGVENTDLGSSASVDLLFHPAPADEGLPYRYRDRYQRLREHCEFAGRTLIKQPPFGPEKFVEQTPPGAPSLLVGLEPSYEHPETAGIWGVIDGYSSSNQHQQAYLMLSLEITVIATMEEYIDRESVRTDLELAGRAL</sequence>
<organism evidence="1 2">
    <name type="scientific">Natrinema soli</name>
    <dbReference type="NCBI Taxonomy" id="1930624"/>
    <lineage>
        <taxon>Archaea</taxon>
        <taxon>Methanobacteriati</taxon>
        <taxon>Methanobacteriota</taxon>
        <taxon>Stenosarchaea group</taxon>
        <taxon>Halobacteria</taxon>
        <taxon>Halobacteriales</taxon>
        <taxon>Natrialbaceae</taxon>
        <taxon>Natrinema</taxon>
    </lineage>
</organism>
<evidence type="ECO:0000313" key="2">
    <source>
        <dbReference type="Proteomes" id="UP001596383"/>
    </source>
</evidence>
<evidence type="ECO:0000313" key="1">
    <source>
        <dbReference type="EMBL" id="MFC6766020.1"/>
    </source>
</evidence>
<gene>
    <name evidence="1" type="ORF">ACFQE6_13785</name>
</gene>
<dbReference type="AlphaFoldDB" id="A0ABD5SL41"/>
<accession>A0ABD5SL41</accession>
<comment type="caution">
    <text evidence="1">The sequence shown here is derived from an EMBL/GenBank/DDBJ whole genome shotgun (WGS) entry which is preliminary data.</text>
</comment>
<dbReference type="RefSeq" id="WP_273739010.1">
    <property type="nucleotide sequence ID" value="NZ_JAQIVI010000210.1"/>
</dbReference>
<keyword evidence="2" id="KW-1185">Reference proteome</keyword>
<dbReference type="Proteomes" id="UP001596383">
    <property type="component" value="Unassembled WGS sequence"/>
</dbReference>
<proteinExistence type="predicted"/>
<name>A0ABD5SL41_9EURY</name>
<reference evidence="1 2" key="1">
    <citation type="journal article" date="2019" name="Int. J. Syst. Evol. Microbiol.">
        <title>The Global Catalogue of Microorganisms (GCM) 10K type strain sequencing project: providing services to taxonomists for standard genome sequencing and annotation.</title>
        <authorList>
            <consortium name="The Broad Institute Genomics Platform"/>
            <consortium name="The Broad Institute Genome Sequencing Center for Infectious Disease"/>
            <person name="Wu L."/>
            <person name="Ma J."/>
        </authorList>
    </citation>
    <scope>NUCLEOTIDE SEQUENCE [LARGE SCALE GENOMIC DNA]</scope>
    <source>
        <strain evidence="1 2">LMG 29247</strain>
    </source>
</reference>
<dbReference type="EMBL" id="JBHSWV010000210">
    <property type="protein sequence ID" value="MFC6766020.1"/>
    <property type="molecule type" value="Genomic_DNA"/>
</dbReference>
<protein>
    <submittedName>
        <fullName evidence="1">Uncharacterized protein</fullName>
    </submittedName>
</protein>